<dbReference type="RefSeq" id="WP_013961715.1">
    <property type="nucleotide sequence ID" value="NC_015730.1"/>
</dbReference>
<name>F7ZIR7_ROSLO</name>
<dbReference type="SUPFAM" id="SSF54427">
    <property type="entry name" value="NTF2-like"/>
    <property type="match status" value="2"/>
</dbReference>
<dbReference type="OrthoDB" id="1948945at2"/>
<gene>
    <name evidence="1" type="ordered locus">RLO149_c017960</name>
</gene>
<proteinExistence type="predicted"/>
<sequence>MNAMIPETGPDLTPIKAVSQAYAAALERATPDTVADILATYQSDSCQWFGMHPFHEQTGPRDIAKTFWAPFLTSFSRMQRREDIFFAGLNEIDGFSSTWTTSMGHFLGLFDAPFLGIPATGKIAMLRYAEFNRVENGKITQSALFVDLLHLMAQAGIHPLNAPQTGAQLVQPGPRTHDGLLMTPQPHAASQETLSRINNMIGSIDHANAAAKPPTPQEELRVDWQDDMIWWGPTGIGATYTIDRYIDQHQGPFRRAMEGRVLNGHLCRMAEGTYGGFFGWPNLTLTNRNGFMGVPGNDIRADMRVVDIYRRDGNKLVENWVFIDMLHFLKMQGVDVLAQITAQSV</sequence>
<dbReference type="GO" id="GO:0030638">
    <property type="term" value="P:polyketide metabolic process"/>
    <property type="evidence" value="ECO:0007669"/>
    <property type="project" value="InterPro"/>
</dbReference>
<dbReference type="Gene3D" id="3.10.450.50">
    <property type="match status" value="2"/>
</dbReference>
<accession>F7ZIR7</accession>
<dbReference type="eggNOG" id="COG3631">
    <property type="taxonomic scope" value="Bacteria"/>
</dbReference>
<dbReference type="STRING" id="391595.RLO149_c017960"/>
<dbReference type="Pfam" id="PF07366">
    <property type="entry name" value="SnoaL"/>
    <property type="match status" value="1"/>
</dbReference>
<protein>
    <submittedName>
        <fullName evidence="1">Uncharacterized protein</fullName>
    </submittedName>
</protein>
<dbReference type="InterPro" id="IPR032710">
    <property type="entry name" value="NTF2-like_dom_sf"/>
</dbReference>
<dbReference type="EMBL" id="CP002623">
    <property type="protein sequence ID" value="AEI93786.1"/>
    <property type="molecule type" value="Genomic_DNA"/>
</dbReference>
<evidence type="ECO:0000313" key="2">
    <source>
        <dbReference type="Proteomes" id="UP000001353"/>
    </source>
</evidence>
<dbReference type="HOGENOM" id="CLU_785006_0_0_5"/>
<dbReference type="KEGG" id="rli:RLO149_c017960"/>
<dbReference type="Proteomes" id="UP000001353">
    <property type="component" value="Chromosome"/>
</dbReference>
<dbReference type="InterPro" id="IPR009959">
    <property type="entry name" value="Cyclase_SnoaL-like"/>
</dbReference>
<dbReference type="PANTHER" id="PTHR38436:SF1">
    <property type="entry name" value="ESTER CYCLASE"/>
    <property type="match status" value="1"/>
</dbReference>
<keyword evidence="2" id="KW-1185">Reference proteome</keyword>
<dbReference type="AlphaFoldDB" id="F7ZIR7"/>
<organism evidence="1 2">
    <name type="scientific">Roseobacter litoralis (strain ATCC 49566 / DSM 6996 / JCM 21268 / NBRC 15278 / OCh 149)</name>
    <dbReference type="NCBI Taxonomy" id="391595"/>
    <lineage>
        <taxon>Bacteria</taxon>
        <taxon>Pseudomonadati</taxon>
        <taxon>Pseudomonadota</taxon>
        <taxon>Alphaproteobacteria</taxon>
        <taxon>Rhodobacterales</taxon>
        <taxon>Roseobacteraceae</taxon>
        <taxon>Roseobacter</taxon>
    </lineage>
</organism>
<reference evidence="1 2" key="1">
    <citation type="journal article" date="2011" name="BMC Genomics">
        <title>Comparative genome analysis and genome-guided physiological analysis of Roseobacter litoralis.</title>
        <authorList>
            <person name="Kalhoefer D."/>
            <person name="Thole S."/>
            <person name="Voget S."/>
            <person name="Lehmann R."/>
            <person name="Liesegang H."/>
            <person name="Wollher A."/>
            <person name="Daniel R."/>
            <person name="Simon M."/>
            <person name="Brinkhoff T."/>
        </authorList>
    </citation>
    <scope>NUCLEOTIDE SEQUENCE [LARGE SCALE GENOMIC DNA]</scope>
    <source>
        <strain evidence="2">ATCC 49566 / DSM 6996 / JCM 21268 / NBRC 15278 / OCh 149</strain>
    </source>
</reference>
<evidence type="ECO:0000313" key="1">
    <source>
        <dbReference type="EMBL" id="AEI93786.1"/>
    </source>
</evidence>
<dbReference type="PANTHER" id="PTHR38436">
    <property type="entry name" value="POLYKETIDE CYCLASE SNOAL-LIKE DOMAIN"/>
    <property type="match status" value="1"/>
</dbReference>